<keyword evidence="2" id="KW-1015">Disulfide bond</keyword>
<dbReference type="Proteomes" id="UP000036987">
    <property type="component" value="Unassembled WGS sequence"/>
</dbReference>
<dbReference type="Gene3D" id="3.40.30.10">
    <property type="entry name" value="Glutaredoxin"/>
    <property type="match status" value="1"/>
</dbReference>
<dbReference type="InterPro" id="IPR044253">
    <property type="entry name" value="WCRKC1/2"/>
</dbReference>
<dbReference type="SUPFAM" id="SSF52833">
    <property type="entry name" value="Thioredoxin-like"/>
    <property type="match status" value="1"/>
</dbReference>
<evidence type="ECO:0000256" key="3">
    <source>
        <dbReference type="ARBA" id="ARBA00023284"/>
    </source>
</evidence>
<sequence length="182" mass="20828">MIGRDVFRLPQPLSICMDNNRQSSLLPISISSSSFHAVILPPCLLRRSNLICKAASLSAFDRDGEKPSSMELEAISGEEEFDQIIEGKQTEKLIVVLWMAEWCRKCIYLKPKLKKLAASLYSRTRFYYIDVNSVPQRLVNRAEVTKMPTIQVWKNSKKQGEVFGGHKAWVVVHEVEEMIENQ</sequence>
<evidence type="ECO:0000313" key="6">
    <source>
        <dbReference type="Proteomes" id="UP000036987"/>
    </source>
</evidence>
<dbReference type="EMBL" id="LFYR01001258">
    <property type="protein sequence ID" value="KMZ63212.1"/>
    <property type="molecule type" value="Genomic_DNA"/>
</dbReference>
<evidence type="ECO:0000313" key="5">
    <source>
        <dbReference type="EMBL" id="KMZ63212.1"/>
    </source>
</evidence>
<name>A0A0K9P4R6_ZOSMR</name>
<dbReference type="FunFam" id="3.40.30.10:FF:000245">
    <property type="entry name" value="Thioredoxin"/>
    <property type="match status" value="1"/>
</dbReference>
<dbReference type="CDD" id="cd02947">
    <property type="entry name" value="TRX_family"/>
    <property type="match status" value="1"/>
</dbReference>
<dbReference type="PANTHER" id="PTHR47192:SF4">
    <property type="entry name" value="THIOREDOXIN-LIKE 3-2, CHLOROPLASTIC"/>
    <property type="match status" value="1"/>
</dbReference>
<dbReference type="GO" id="GO:0009570">
    <property type="term" value="C:chloroplast stroma"/>
    <property type="evidence" value="ECO:0007669"/>
    <property type="project" value="InterPro"/>
</dbReference>
<keyword evidence="3" id="KW-0676">Redox-active center</keyword>
<keyword evidence="6" id="KW-1185">Reference proteome</keyword>
<dbReference type="STRING" id="29655.A0A0K9P4R6"/>
<reference evidence="6" key="1">
    <citation type="journal article" date="2016" name="Nature">
        <title>The genome of the seagrass Zostera marina reveals angiosperm adaptation to the sea.</title>
        <authorList>
            <person name="Olsen J.L."/>
            <person name="Rouze P."/>
            <person name="Verhelst B."/>
            <person name="Lin Y.-C."/>
            <person name="Bayer T."/>
            <person name="Collen J."/>
            <person name="Dattolo E."/>
            <person name="De Paoli E."/>
            <person name="Dittami S."/>
            <person name="Maumus F."/>
            <person name="Michel G."/>
            <person name="Kersting A."/>
            <person name="Lauritano C."/>
            <person name="Lohaus R."/>
            <person name="Toepel M."/>
            <person name="Tonon T."/>
            <person name="Vanneste K."/>
            <person name="Amirebrahimi M."/>
            <person name="Brakel J."/>
            <person name="Bostroem C."/>
            <person name="Chovatia M."/>
            <person name="Grimwood J."/>
            <person name="Jenkins J.W."/>
            <person name="Jueterbock A."/>
            <person name="Mraz A."/>
            <person name="Stam W.T."/>
            <person name="Tice H."/>
            <person name="Bornberg-Bauer E."/>
            <person name="Green P.J."/>
            <person name="Pearson G.A."/>
            <person name="Procaccini G."/>
            <person name="Duarte C.M."/>
            <person name="Schmutz J."/>
            <person name="Reusch T.B.H."/>
            <person name="Van de Peer Y."/>
        </authorList>
    </citation>
    <scope>NUCLEOTIDE SEQUENCE [LARGE SCALE GENOMIC DNA]</scope>
    <source>
        <strain evidence="6">cv. Finnish</strain>
    </source>
</reference>
<gene>
    <name evidence="5" type="ORF">ZOSMA_41G00560</name>
</gene>
<keyword evidence="1" id="KW-0249">Electron transport</keyword>
<keyword evidence="1" id="KW-0813">Transport</keyword>
<evidence type="ECO:0000256" key="1">
    <source>
        <dbReference type="ARBA" id="ARBA00022982"/>
    </source>
</evidence>
<dbReference type="InterPro" id="IPR013766">
    <property type="entry name" value="Thioredoxin_domain"/>
</dbReference>
<accession>A0A0K9P4R6</accession>
<protein>
    <submittedName>
        <fullName evidence="5">Thioredoxin-like 3-2, chloroplastic</fullName>
    </submittedName>
</protein>
<feature type="domain" description="Thioredoxin" evidence="4">
    <location>
        <begin position="61"/>
        <end position="182"/>
    </location>
</feature>
<dbReference type="OrthoDB" id="2121326at2759"/>
<comment type="caution">
    <text evidence="5">The sequence shown here is derived from an EMBL/GenBank/DDBJ whole genome shotgun (WGS) entry which is preliminary data.</text>
</comment>
<dbReference type="InterPro" id="IPR036249">
    <property type="entry name" value="Thioredoxin-like_sf"/>
</dbReference>
<evidence type="ECO:0000259" key="4">
    <source>
        <dbReference type="PROSITE" id="PS51352"/>
    </source>
</evidence>
<proteinExistence type="predicted"/>
<dbReference type="Pfam" id="PF00085">
    <property type="entry name" value="Thioredoxin"/>
    <property type="match status" value="1"/>
</dbReference>
<dbReference type="PROSITE" id="PS51352">
    <property type="entry name" value="THIOREDOXIN_2"/>
    <property type="match status" value="1"/>
</dbReference>
<evidence type="ECO:0000256" key="2">
    <source>
        <dbReference type="ARBA" id="ARBA00023157"/>
    </source>
</evidence>
<dbReference type="PANTHER" id="PTHR47192">
    <property type="entry name" value="THIOREDOXIN-LIKE 3-2, CHLOROPLASTIC"/>
    <property type="match status" value="1"/>
</dbReference>
<organism evidence="5 6">
    <name type="scientific">Zostera marina</name>
    <name type="common">Eelgrass</name>
    <dbReference type="NCBI Taxonomy" id="29655"/>
    <lineage>
        <taxon>Eukaryota</taxon>
        <taxon>Viridiplantae</taxon>
        <taxon>Streptophyta</taxon>
        <taxon>Embryophyta</taxon>
        <taxon>Tracheophyta</taxon>
        <taxon>Spermatophyta</taxon>
        <taxon>Magnoliopsida</taxon>
        <taxon>Liliopsida</taxon>
        <taxon>Zosteraceae</taxon>
        <taxon>Zostera</taxon>
    </lineage>
</organism>
<dbReference type="AlphaFoldDB" id="A0A0K9P4R6"/>